<gene>
    <name evidence="2" type="ORF">GCM10010918_23330</name>
</gene>
<dbReference type="EMBL" id="BMHY01000004">
    <property type="protein sequence ID" value="GGG67904.1"/>
    <property type="molecule type" value="Genomic_DNA"/>
</dbReference>
<proteinExistence type="predicted"/>
<evidence type="ECO:0000313" key="3">
    <source>
        <dbReference type="Proteomes" id="UP000600247"/>
    </source>
</evidence>
<organism evidence="2 3">
    <name type="scientific">Paenibacillus radicis</name>
    <name type="common">ex Gao et al. 2016</name>
    <dbReference type="NCBI Taxonomy" id="1737354"/>
    <lineage>
        <taxon>Bacteria</taxon>
        <taxon>Bacillati</taxon>
        <taxon>Bacillota</taxon>
        <taxon>Bacilli</taxon>
        <taxon>Bacillales</taxon>
        <taxon>Paenibacillaceae</taxon>
        <taxon>Paenibacillus</taxon>
    </lineage>
</organism>
<dbReference type="PROSITE" id="PS51257">
    <property type="entry name" value="PROKAR_LIPOPROTEIN"/>
    <property type="match status" value="1"/>
</dbReference>
<evidence type="ECO:0008006" key="4">
    <source>
        <dbReference type="Google" id="ProtNLM"/>
    </source>
</evidence>
<dbReference type="AlphaFoldDB" id="A0A917M059"/>
<keyword evidence="1" id="KW-1133">Transmembrane helix</keyword>
<protein>
    <recommendedName>
        <fullName evidence="4">DUF5050 domain-containing protein</fullName>
    </recommendedName>
</protein>
<comment type="caution">
    <text evidence="2">The sequence shown here is derived from an EMBL/GenBank/DDBJ whole genome shotgun (WGS) entry which is preliminary data.</text>
</comment>
<evidence type="ECO:0000313" key="2">
    <source>
        <dbReference type="EMBL" id="GGG67904.1"/>
    </source>
</evidence>
<dbReference type="RefSeq" id="WP_188889378.1">
    <property type="nucleotide sequence ID" value="NZ_BMHY01000004.1"/>
</dbReference>
<dbReference type="Proteomes" id="UP000600247">
    <property type="component" value="Unassembled WGS sequence"/>
</dbReference>
<evidence type="ECO:0000256" key="1">
    <source>
        <dbReference type="SAM" id="Phobius"/>
    </source>
</evidence>
<keyword evidence="1" id="KW-0812">Transmembrane</keyword>
<sequence length="390" mass="43773">MRNSQTGVLRCVMMVVLVIMTAFLASCSGERSTSATAVTSMYAGGMSDQGFVQVIDETVWYYDLKSGNSAALLCQNKSACKDNPYYKYDTDGYQIAATTIYKDSLYTFVTTSVNETALYRMKPQVDGRETIASIPWQIASGNVLIQNGKAYFSGVQYIVDENGAAGSDNQILTIICVDLDTGKVSELGEKHHYEGGSSIDSISVAENKLRYRYVYAEMTDEQREALINGQLKFEESVHLLKAQFYEIELPTGESKMILEGKDYPGISMEGDESYAYFINEQQTKVFRISFEDFGQTELFEGEKINALNNGLLPGAGLFFSQGFTNEMKYYYDFNKNKVIEIDLQDTSFPILAFNNWLAVGKMIDGQYQQVYMTIEDYAAGNNQYISMKRS</sequence>
<accession>A0A917M059</accession>
<name>A0A917M059_9BACL</name>
<reference evidence="2 3" key="1">
    <citation type="journal article" date="2014" name="Int. J. Syst. Evol. Microbiol.">
        <title>Complete genome sequence of Corynebacterium casei LMG S-19264T (=DSM 44701T), isolated from a smear-ripened cheese.</title>
        <authorList>
            <consortium name="US DOE Joint Genome Institute (JGI-PGF)"/>
            <person name="Walter F."/>
            <person name="Albersmeier A."/>
            <person name="Kalinowski J."/>
            <person name="Ruckert C."/>
        </authorList>
    </citation>
    <scope>NUCLEOTIDE SEQUENCE [LARGE SCALE GENOMIC DNA]</scope>
    <source>
        <strain evidence="2 3">CGMCC 1.15286</strain>
    </source>
</reference>
<keyword evidence="1" id="KW-0472">Membrane</keyword>
<feature type="transmembrane region" description="Helical" evidence="1">
    <location>
        <begin position="7"/>
        <end position="25"/>
    </location>
</feature>
<keyword evidence="3" id="KW-1185">Reference proteome</keyword>
<dbReference type="SUPFAM" id="SSF63825">
    <property type="entry name" value="YWTD domain"/>
    <property type="match status" value="1"/>
</dbReference>